<dbReference type="Pfam" id="PF06045">
    <property type="entry name" value="Rhamnogal_lyase"/>
    <property type="match status" value="1"/>
</dbReference>
<evidence type="ECO:0000313" key="1">
    <source>
        <dbReference type="EMBL" id="KAL0379037.1"/>
    </source>
</evidence>
<gene>
    <name evidence="1" type="ORF">Sradi_3209200</name>
</gene>
<reference evidence="1" key="1">
    <citation type="submission" date="2020-06" db="EMBL/GenBank/DDBJ databases">
        <authorList>
            <person name="Li T."/>
            <person name="Hu X."/>
            <person name="Zhang T."/>
            <person name="Song X."/>
            <person name="Zhang H."/>
            <person name="Dai N."/>
            <person name="Sheng W."/>
            <person name="Hou X."/>
            <person name="Wei L."/>
        </authorList>
    </citation>
    <scope>NUCLEOTIDE SEQUENCE</scope>
    <source>
        <strain evidence="1">G02</strain>
        <tissue evidence="1">Leaf</tissue>
    </source>
</reference>
<reference evidence="1" key="2">
    <citation type="journal article" date="2024" name="Plant">
        <title>Genomic evolution and insights into agronomic trait innovations of Sesamum species.</title>
        <authorList>
            <person name="Miao H."/>
            <person name="Wang L."/>
            <person name="Qu L."/>
            <person name="Liu H."/>
            <person name="Sun Y."/>
            <person name="Le M."/>
            <person name="Wang Q."/>
            <person name="Wei S."/>
            <person name="Zheng Y."/>
            <person name="Lin W."/>
            <person name="Duan Y."/>
            <person name="Cao H."/>
            <person name="Xiong S."/>
            <person name="Wang X."/>
            <person name="Wei L."/>
            <person name="Li C."/>
            <person name="Ma Q."/>
            <person name="Ju M."/>
            <person name="Zhao R."/>
            <person name="Li G."/>
            <person name="Mu C."/>
            <person name="Tian Q."/>
            <person name="Mei H."/>
            <person name="Zhang T."/>
            <person name="Gao T."/>
            <person name="Zhang H."/>
        </authorList>
    </citation>
    <scope>NUCLEOTIDE SEQUENCE</scope>
    <source>
        <strain evidence="1">G02</strain>
    </source>
</reference>
<name>A0AAW2RFW8_SESRA</name>
<organism evidence="1">
    <name type="scientific">Sesamum radiatum</name>
    <name type="common">Black benniseed</name>
    <dbReference type="NCBI Taxonomy" id="300843"/>
    <lineage>
        <taxon>Eukaryota</taxon>
        <taxon>Viridiplantae</taxon>
        <taxon>Streptophyta</taxon>
        <taxon>Embryophyta</taxon>
        <taxon>Tracheophyta</taxon>
        <taxon>Spermatophyta</taxon>
        <taxon>Magnoliopsida</taxon>
        <taxon>eudicotyledons</taxon>
        <taxon>Gunneridae</taxon>
        <taxon>Pentapetalae</taxon>
        <taxon>asterids</taxon>
        <taxon>lamiids</taxon>
        <taxon>Lamiales</taxon>
        <taxon>Pedaliaceae</taxon>
        <taxon>Sesamum</taxon>
    </lineage>
</organism>
<protein>
    <submittedName>
        <fullName evidence="1">Uncharacterized protein</fullName>
    </submittedName>
</protein>
<comment type="caution">
    <text evidence="1">The sequence shown here is derived from an EMBL/GenBank/DDBJ whole genome shotgun (WGS) entry which is preliminary data.</text>
</comment>
<accession>A0AAW2RFW8</accession>
<dbReference type="EMBL" id="JACGWJ010000013">
    <property type="protein sequence ID" value="KAL0379037.1"/>
    <property type="molecule type" value="Genomic_DNA"/>
</dbReference>
<dbReference type="InterPro" id="IPR010325">
    <property type="entry name" value="Rhamnogal_lyase"/>
</dbReference>
<dbReference type="AlphaFoldDB" id="A0AAW2RFW8"/>
<proteinExistence type="predicted"/>
<sequence length="63" mass="6905">MEDNNQVDLSYPGVQLLRQDQHVVMSNGIVSITLTVPGGAITNVTYKGSDNLLDTQDREDDRG</sequence>